<dbReference type="PANTHER" id="PTHR43080">
    <property type="entry name" value="CBS DOMAIN-CONTAINING PROTEIN CBSX3, MITOCHONDRIAL"/>
    <property type="match status" value="1"/>
</dbReference>
<dbReference type="PANTHER" id="PTHR43080:SF2">
    <property type="entry name" value="CBS DOMAIN-CONTAINING PROTEIN"/>
    <property type="match status" value="1"/>
</dbReference>
<dbReference type="InterPro" id="IPR000644">
    <property type="entry name" value="CBS_dom"/>
</dbReference>
<dbReference type="Gene3D" id="3.10.580.10">
    <property type="entry name" value="CBS-domain"/>
    <property type="match status" value="1"/>
</dbReference>
<dbReference type="InterPro" id="IPR046342">
    <property type="entry name" value="CBS_dom_sf"/>
</dbReference>
<dbReference type="HOGENOM" id="CLU_040681_9_1_7"/>
<protein>
    <recommendedName>
        <fullName evidence="3">CBS domain-containing protein</fullName>
    </recommendedName>
</protein>
<keyword evidence="1 2" id="KW-0129">CBS domain</keyword>
<comment type="caution">
    <text evidence="4">The sequence shown here is derived from an EMBL/GenBank/DDBJ whole genome shotgun (WGS) entry which is preliminary data.</text>
</comment>
<evidence type="ECO:0000313" key="5">
    <source>
        <dbReference type="Proteomes" id="UP000019140"/>
    </source>
</evidence>
<sequence length="146" mass="16747">MQVRDHMTNKVFTIQVDKKMFAVQEIMQWAHIRHLPVVDRAKRVVGIVSHRDLLHASVSLVSSRLAEVERQQHLWEVPIEPIMHTPVQTISPDATVQEAARLMREYQIGCLPVVEHNRLIGIITEADLLHVVEQLPDSLDHPYSTS</sequence>
<dbReference type="Proteomes" id="UP000019140">
    <property type="component" value="Unassembled WGS sequence"/>
</dbReference>
<evidence type="ECO:0000313" key="4">
    <source>
        <dbReference type="EMBL" id="ETX04728.1"/>
    </source>
</evidence>
<evidence type="ECO:0000256" key="1">
    <source>
        <dbReference type="ARBA" id="ARBA00023122"/>
    </source>
</evidence>
<evidence type="ECO:0000259" key="3">
    <source>
        <dbReference type="PROSITE" id="PS51371"/>
    </source>
</evidence>
<dbReference type="Pfam" id="PF00571">
    <property type="entry name" value="CBS"/>
    <property type="match status" value="2"/>
</dbReference>
<feature type="domain" description="CBS" evidence="3">
    <location>
        <begin position="7"/>
        <end position="67"/>
    </location>
</feature>
<keyword evidence="5" id="KW-1185">Reference proteome</keyword>
<organism evidence="4 5">
    <name type="scientific">Candidatus Entotheonella gemina</name>
    <dbReference type="NCBI Taxonomy" id="1429439"/>
    <lineage>
        <taxon>Bacteria</taxon>
        <taxon>Pseudomonadati</taxon>
        <taxon>Nitrospinota/Tectimicrobiota group</taxon>
        <taxon>Candidatus Tectimicrobiota</taxon>
        <taxon>Candidatus Entotheonellia</taxon>
        <taxon>Candidatus Entotheonellales</taxon>
        <taxon>Candidatus Entotheonellaceae</taxon>
        <taxon>Candidatus Entotheonella</taxon>
    </lineage>
</organism>
<dbReference type="PROSITE" id="PS51371">
    <property type="entry name" value="CBS"/>
    <property type="match status" value="2"/>
</dbReference>
<dbReference type="SUPFAM" id="SSF54631">
    <property type="entry name" value="CBS-domain pair"/>
    <property type="match status" value="1"/>
</dbReference>
<dbReference type="CDD" id="cd04584">
    <property type="entry name" value="CBS_pair_AcuB_like"/>
    <property type="match status" value="1"/>
</dbReference>
<dbReference type="AlphaFoldDB" id="W4M3I2"/>
<reference evidence="4 5" key="1">
    <citation type="journal article" date="2014" name="Nature">
        <title>An environmental bacterial taxon with a large and distinct metabolic repertoire.</title>
        <authorList>
            <person name="Wilson M.C."/>
            <person name="Mori T."/>
            <person name="Ruckert C."/>
            <person name="Uria A.R."/>
            <person name="Helf M.J."/>
            <person name="Takada K."/>
            <person name="Gernert C."/>
            <person name="Steffens U.A."/>
            <person name="Heycke N."/>
            <person name="Schmitt S."/>
            <person name="Rinke C."/>
            <person name="Helfrich E.J."/>
            <person name="Brachmann A.O."/>
            <person name="Gurgui C."/>
            <person name="Wakimoto T."/>
            <person name="Kracht M."/>
            <person name="Crusemann M."/>
            <person name="Hentschel U."/>
            <person name="Abe I."/>
            <person name="Matsunaga S."/>
            <person name="Kalinowski J."/>
            <person name="Takeyama H."/>
            <person name="Piel J."/>
        </authorList>
    </citation>
    <scope>NUCLEOTIDE SEQUENCE [LARGE SCALE GENOMIC DNA]</scope>
    <source>
        <strain evidence="5">TSY2</strain>
    </source>
</reference>
<name>W4M3I2_9BACT</name>
<gene>
    <name evidence="4" type="ORF">ETSY2_27135</name>
</gene>
<dbReference type="SMART" id="SM00116">
    <property type="entry name" value="CBS"/>
    <property type="match status" value="2"/>
</dbReference>
<dbReference type="EMBL" id="AZHX01001141">
    <property type="protein sequence ID" value="ETX04728.1"/>
    <property type="molecule type" value="Genomic_DNA"/>
</dbReference>
<accession>W4M3I2</accession>
<evidence type="ECO:0000256" key="2">
    <source>
        <dbReference type="PROSITE-ProRule" id="PRU00703"/>
    </source>
</evidence>
<proteinExistence type="predicted"/>
<dbReference type="InterPro" id="IPR051257">
    <property type="entry name" value="Diverse_CBS-Domain"/>
</dbReference>
<feature type="domain" description="CBS" evidence="3">
    <location>
        <begin position="83"/>
        <end position="138"/>
    </location>
</feature>